<dbReference type="InterPro" id="IPR043128">
    <property type="entry name" value="Rev_trsase/Diguanyl_cyclase"/>
</dbReference>
<evidence type="ECO:0000259" key="6">
    <source>
        <dbReference type="PROSITE" id="PS50173"/>
    </source>
</evidence>
<evidence type="ECO:0000256" key="4">
    <source>
        <dbReference type="ARBA" id="ARBA00023204"/>
    </source>
</evidence>
<dbReference type="CDD" id="cd01700">
    <property type="entry name" value="PolY_Pol_V_umuC"/>
    <property type="match status" value="1"/>
</dbReference>
<dbReference type="PROSITE" id="PS50173">
    <property type="entry name" value="UMUC"/>
    <property type="match status" value="1"/>
</dbReference>
<dbReference type="EMBL" id="JAJAXM010000037">
    <property type="protein sequence ID" value="MCG9027107.1"/>
    <property type="molecule type" value="Genomic_DNA"/>
</dbReference>
<keyword evidence="5" id="KW-0742">SOS response</keyword>
<evidence type="ECO:0000256" key="3">
    <source>
        <dbReference type="ARBA" id="ARBA00023199"/>
    </source>
</evidence>
<dbReference type="Gene3D" id="3.40.1170.60">
    <property type="match status" value="1"/>
</dbReference>
<protein>
    <submittedName>
        <fullName evidence="7">Y-family DNA polymerase</fullName>
    </submittedName>
</protein>
<keyword evidence="2" id="KW-0227">DNA damage</keyword>
<dbReference type="PANTHER" id="PTHR11076">
    <property type="entry name" value="DNA REPAIR POLYMERASE UMUC / TRANSFERASE FAMILY MEMBER"/>
    <property type="match status" value="1"/>
</dbReference>
<keyword evidence="3" id="KW-0741">SOS mutagenesis</keyword>
<dbReference type="Proteomes" id="UP001200247">
    <property type="component" value="Unassembled WGS sequence"/>
</dbReference>
<dbReference type="GO" id="GO:0009432">
    <property type="term" value="P:SOS response"/>
    <property type="evidence" value="ECO:0007669"/>
    <property type="project" value="UniProtKB-KW"/>
</dbReference>
<feature type="domain" description="UmuC" evidence="6">
    <location>
        <begin position="4"/>
        <end position="188"/>
    </location>
</feature>
<gene>
    <name evidence="7" type="ORF">LH440_14570</name>
</gene>
<dbReference type="InterPro" id="IPR001126">
    <property type="entry name" value="UmuC"/>
</dbReference>
<comment type="similarity">
    <text evidence="1">Belongs to the DNA polymerase type-Y family.</text>
</comment>
<dbReference type="InterPro" id="IPR043502">
    <property type="entry name" value="DNA/RNA_pol_sf"/>
</dbReference>
<dbReference type="InterPro" id="IPR025188">
    <property type="entry name" value="DUF4113"/>
</dbReference>
<dbReference type="InterPro" id="IPR017961">
    <property type="entry name" value="DNA_pol_Y-fam_little_finger"/>
</dbReference>
<name>A0ABD4SVN6_9NEIS</name>
<dbReference type="Pfam" id="PF11799">
    <property type="entry name" value="IMS_C"/>
    <property type="match status" value="1"/>
</dbReference>
<reference evidence="7 8" key="1">
    <citation type="submission" date="2021-10" db="EMBL/GenBank/DDBJ databases">
        <title>Whole-genome sequencing analysis of Laribacter hongkongensis: virulence gene profiles, carbohydrate-active enzyme prediction, and antimicrobial resistance characterization.</title>
        <authorList>
            <person name="Yuan P."/>
            <person name="Zhan Y."/>
            <person name="Chen D."/>
        </authorList>
    </citation>
    <scope>NUCLEOTIDE SEQUENCE [LARGE SCALE GENOMIC DNA]</scope>
    <source>
        <strain evidence="7 8">W67</strain>
    </source>
</reference>
<evidence type="ECO:0000256" key="2">
    <source>
        <dbReference type="ARBA" id="ARBA00022763"/>
    </source>
</evidence>
<dbReference type="GO" id="GO:0006281">
    <property type="term" value="P:DNA repair"/>
    <property type="evidence" value="ECO:0007669"/>
    <property type="project" value="UniProtKB-KW"/>
</dbReference>
<evidence type="ECO:0000313" key="7">
    <source>
        <dbReference type="EMBL" id="MCG9027107.1"/>
    </source>
</evidence>
<dbReference type="Pfam" id="PF13438">
    <property type="entry name" value="DUF4113"/>
    <property type="match status" value="1"/>
</dbReference>
<dbReference type="PANTHER" id="PTHR11076:SF34">
    <property type="entry name" value="PROTEIN UMUC"/>
    <property type="match status" value="1"/>
</dbReference>
<evidence type="ECO:0000256" key="5">
    <source>
        <dbReference type="ARBA" id="ARBA00023236"/>
    </source>
</evidence>
<proteinExistence type="inferred from homology"/>
<dbReference type="AlphaFoldDB" id="A0ABD4SVN6"/>
<sequence>MPTFALVDGNSFYASCERVFRPDLAGRPIVVLSNNDGCVVARSAEAKALGIAGCVPYFQIAGLCRRHGVAVFSSNYALYGDMSRRMMTVLAGHAPAQEIYSIDECFLDLTGVRERNTVARQMREAVLRRVGIPTCVGIGSSKTLAKLANHVAKSRPERGGVFDWEAVSDRQQAQLLGEIEVSEVWGIGRRLTEQLKRMHILTALDLKRADPGRIRRHFSVVVERTVAELNGTACLSLEDMAPVRQQIISSRSFGELVEDFTTLHASVAHHVARAAEKLRQQQSVAEAIGVTIRTNPHREQDGQYHGWQVVPLVYPGSDTLTLTAAAMQALRQIWRDGYRYQKAGVMLIGIRPAGMEQQDLLAPPPDPRRERLMSTLDAINRQFGRGKVRLAAERMTEGWHMRQENRSPRYTTNMQEIPCVK</sequence>
<evidence type="ECO:0000256" key="1">
    <source>
        <dbReference type="ARBA" id="ARBA00010945"/>
    </source>
</evidence>
<comment type="caution">
    <text evidence="7">The sequence shown here is derived from an EMBL/GenBank/DDBJ whole genome shotgun (WGS) entry which is preliminary data.</text>
</comment>
<dbReference type="Pfam" id="PF00817">
    <property type="entry name" value="IMS"/>
    <property type="match status" value="1"/>
</dbReference>
<dbReference type="NCBIfam" id="NF002955">
    <property type="entry name" value="PRK03609.1"/>
    <property type="match status" value="1"/>
</dbReference>
<dbReference type="RefSeq" id="WP_239894510.1">
    <property type="nucleotide sequence ID" value="NZ_JAJAXM010000037.1"/>
</dbReference>
<dbReference type="Gene3D" id="1.10.150.20">
    <property type="entry name" value="5' to 3' exonuclease, C-terminal subdomain"/>
    <property type="match status" value="1"/>
</dbReference>
<dbReference type="InterPro" id="IPR050116">
    <property type="entry name" value="DNA_polymerase-Y"/>
</dbReference>
<dbReference type="Gene3D" id="3.30.70.270">
    <property type="match status" value="1"/>
</dbReference>
<evidence type="ECO:0000313" key="8">
    <source>
        <dbReference type="Proteomes" id="UP001200247"/>
    </source>
</evidence>
<organism evidence="7 8">
    <name type="scientific">Laribacter hongkongensis</name>
    <dbReference type="NCBI Taxonomy" id="168471"/>
    <lineage>
        <taxon>Bacteria</taxon>
        <taxon>Pseudomonadati</taxon>
        <taxon>Pseudomonadota</taxon>
        <taxon>Betaproteobacteria</taxon>
        <taxon>Neisseriales</taxon>
        <taxon>Aquaspirillaceae</taxon>
        <taxon>Laribacter</taxon>
    </lineage>
</organism>
<accession>A0ABD4SVN6</accession>
<dbReference type="SUPFAM" id="SSF56672">
    <property type="entry name" value="DNA/RNA polymerases"/>
    <property type="match status" value="1"/>
</dbReference>
<keyword evidence="4" id="KW-0234">DNA repair</keyword>